<keyword evidence="7" id="KW-1133">Transmembrane helix</keyword>
<evidence type="ECO:0000256" key="1">
    <source>
        <dbReference type="ARBA" id="ARBA00001947"/>
    </source>
</evidence>
<comment type="similarity">
    <text evidence="2">Belongs to the peptidase M50B family.</text>
</comment>
<evidence type="ECO:0000256" key="7">
    <source>
        <dbReference type="SAM" id="Phobius"/>
    </source>
</evidence>
<evidence type="ECO:0000256" key="6">
    <source>
        <dbReference type="ARBA" id="ARBA00023049"/>
    </source>
</evidence>
<evidence type="ECO:0000313" key="9">
    <source>
        <dbReference type="Proteomes" id="UP001558534"/>
    </source>
</evidence>
<feature type="transmembrane region" description="Helical" evidence="7">
    <location>
        <begin position="12"/>
        <end position="33"/>
    </location>
</feature>
<keyword evidence="3" id="KW-0645">Protease</keyword>
<keyword evidence="5" id="KW-0862">Zinc</keyword>
<dbReference type="PANTHER" id="PTHR39188:SF3">
    <property type="entry name" value="STAGE IV SPORULATION PROTEIN FB"/>
    <property type="match status" value="1"/>
</dbReference>
<name>A0ABV3VVF2_9BACI</name>
<comment type="caution">
    <text evidence="8">The sequence shown here is derived from an EMBL/GenBank/DDBJ whole genome shotgun (WGS) entry which is preliminary data.</text>
</comment>
<evidence type="ECO:0000256" key="2">
    <source>
        <dbReference type="ARBA" id="ARBA00007931"/>
    </source>
</evidence>
<keyword evidence="6" id="KW-0482">Metalloprotease</keyword>
<reference evidence="8 9" key="1">
    <citation type="submission" date="2024-07" db="EMBL/GenBank/DDBJ databases">
        <title>Characterization of a bacterium isolated from hydrolysated instant sea cucumber by whole-genome sequencing and metabolomics.</title>
        <authorList>
            <person name="Luo X."/>
            <person name="Zhang Z."/>
            <person name="Zheng Z."/>
            <person name="Zhang W."/>
            <person name="Ming T."/>
            <person name="Jiao L."/>
            <person name="Su X."/>
            <person name="Kong F."/>
            <person name="Xu J."/>
        </authorList>
    </citation>
    <scope>NUCLEOTIDE SEQUENCE [LARGE SCALE GENOMIC DNA]</scope>
    <source>
        <strain evidence="8 9">XL-2024</strain>
    </source>
</reference>
<organism evidence="8 9">
    <name type="scientific">Lysinibacillus xylanilyticus</name>
    <dbReference type="NCBI Taxonomy" id="582475"/>
    <lineage>
        <taxon>Bacteria</taxon>
        <taxon>Bacillati</taxon>
        <taxon>Bacillota</taxon>
        <taxon>Bacilli</taxon>
        <taxon>Bacillales</taxon>
        <taxon>Bacillaceae</taxon>
        <taxon>Lysinibacillus</taxon>
    </lineage>
</organism>
<feature type="transmembrane region" description="Helical" evidence="7">
    <location>
        <begin position="115"/>
        <end position="140"/>
    </location>
</feature>
<keyword evidence="7" id="KW-0812">Transmembrane</keyword>
<accession>A0ABV3VVF2</accession>
<evidence type="ECO:0000256" key="4">
    <source>
        <dbReference type="ARBA" id="ARBA00022801"/>
    </source>
</evidence>
<sequence>MKQRRPMKIKLHLLCIPFVFIMIFSGQIAYYAIILSSLLWHEAGHLLAAMICGVKVKSCVITPYGGEIEFENPAVVPATSLLWIALGGPIATIIGIGLAFFMPELLAAKLIDVQLVLLAINVLPIIPLDGGRIFLASLFLVFPSVRVFEYYYWLSLTIATILLMITSYYLPQSIFLAILCLFIWLQALKEWNYRKYRLAFEKYVMNRLT</sequence>
<keyword evidence="7" id="KW-0472">Membrane</keyword>
<feature type="transmembrane region" description="Helical" evidence="7">
    <location>
        <begin position="152"/>
        <end position="185"/>
    </location>
</feature>
<feature type="transmembrane region" description="Helical" evidence="7">
    <location>
        <begin position="81"/>
        <end position="103"/>
    </location>
</feature>
<keyword evidence="9" id="KW-1185">Reference proteome</keyword>
<gene>
    <name evidence="8" type="ORF">AB1300_06885</name>
</gene>
<dbReference type="Proteomes" id="UP001558534">
    <property type="component" value="Unassembled WGS sequence"/>
</dbReference>
<keyword evidence="4" id="KW-0378">Hydrolase</keyword>
<evidence type="ECO:0000313" key="8">
    <source>
        <dbReference type="EMBL" id="MEX3744860.1"/>
    </source>
</evidence>
<dbReference type="RefSeq" id="WP_368635784.1">
    <property type="nucleotide sequence ID" value="NZ_JBFRHK010000003.1"/>
</dbReference>
<dbReference type="PANTHER" id="PTHR39188">
    <property type="entry name" value="MEMBRANE-ASSOCIATED ZINC METALLOPROTEASE M50B"/>
    <property type="match status" value="1"/>
</dbReference>
<evidence type="ECO:0000256" key="3">
    <source>
        <dbReference type="ARBA" id="ARBA00022670"/>
    </source>
</evidence>
<protein>
    <submittedName>
        <fullName evidence="8">Stage IV sporulation protein FB</fullName>
    </submittedName>
</protein>
<dbReference type="EMBL" id="JBFRHK010000003">
    <property type="protein sequence ID" value="MEX3744860.1"/>
    <property type="molecule type" value="Genomic_DNA"/>
</dbReference>
<proteinExistence type="inferred from homology"/>
<evidence type="ECO:0000256" key="5">
    <source>
        <dbReference type="ARBA" id="ARBA00022833"/>
    </source>
</evidence>
<comment type="cofactor">
    <cofactor evidence="1">
        <name>Zn(2+)</name>
        <dbReference type="ChEBI" id="CHEBI:29105"/>
    </cofactor>
</comment>